<reference evidence="2" key="1">
    <citation type="submission" date="2012-11" db="EMBL/GenBank/DDBJ databases">
        <authorList>
            <person name="Lucero-Rivera Y.E."/>
            <person name="Tovar-Ramirez D."/>
        </authorList>
    </citation>
    <scope>NUCLEOTIDE SEQUENCE [LARGE SCALE GENOMIC DNA]</scope>
    <source>
        <strain evidence="2">Araruama</strain>
    </source>
</reference>
<comment type="caution">
    <text evidence="1">The sequence shown here is derived from an EMBL/GenBank/DDBJ whole genome shotgun (WGS) entry which is preliminary data.</text>
</comment>
<proteinExistence type="predicted"/>
<gene>
    <name evidence="1" type="ORF">OMM_10219</name>
</gene>
<evidence type="ECO:0000313" key="2">
    <source>
        <dbReference type="Proteomes" id="UP000189670"/>
    </source>
</evidence>
<dbReference type="EMBL" id="ATBP01000847">
    <property type="protein sequence ID" value="ETR68736.1"/>
    <property type="molecule type" value="Genomic_DNA"/>
</dbReference>
<protein>
    <submittedName>
        <fullName evidence="1">Uncharacterized protein</fullName>
    </submittedName>
</protein>
<accession>A0A1V1P1V1</accession>
<sequence length="128" mass="13663">MILIAACYVLTVSHGTHAIAKACQPIKRPSWLTTPQIAGQSVTVGKLGELVILAPFGKDTISVEASEMPFPKLDEQLNIAAKSNQHYLTRSLSSPAQAVRTRAVGVGTPLHPMQSLATDTCFIVSHSK</sequence>
<dbReference type="AlphaFoldDB" id="A0A1V1P1V1"/>
<dbReference type="Proteomes" id="UP000189670">
    <property type="component" value="Unassembled WGS sequence"/>
</dbReference>
<evidence type="ECO:0000313" key="1">
    <source>
        <dbReference type="EMBL" id="ETR68736.1"/>
    </source>
</evidence>
<name>A0A1V1P1V1_9BACT</name>
<organism evidence="1 2">
    <name type="scientific">Candidatus Magnetoglobus multicellularis str. Araruama</name>
    <dbReference type="NCBI Taxonomy" id="890399"/>
    <lineage>
        <taxon>Bacteria</taxon>
        <taxon>Pseudomonadati</taxon>
        <taxon>Thermodesulfobacteriota</taxon>
        <taxon>Desulfobacteria</taxon>
        <taxon>Desulfobacterales</taxon>
        <taxon>Desulfobacteraceae</taxon>
        <taxon>Candidatus Magnetoglobus</taxon>
    </lineage>
</organism>